<accession>A0AAD7JKQ4</accession>
<feature type="compositionally biased region" description="Basic and acidic residues" evidence="1">
    <location>
        <begin position="180"/>
        <end position="197"/>
    </location>
</feature>
<reference evidence="2" key="1">
    <citation type="submission" date="2023-03" db="EMBL/GenBank/DDBJ databases">
        <title>Massive genome expansion in bonnet fungi (Mycena s.s.) driven by repeated elements and novel gene families across ecological guilds.</title>
        <authorList>
            <consortium name="Lawrence Berkeley National Laboratory"/>
            <person name="Harder C.B."/>
            <person name="Miyauchi S."/>
            <person name="Viragh M."/>
            <person name="Kuo A."/>
            <person name="Thoen E."/>
            <person name="Andreopoulos B."/>
            <person name="Lu D."/>
            <person name="Skrede I."/>
            <person name="Drula E."/>
            <person name="Henrissat B."/>
            <person name="Morin E."/>
            <person name="Kohler A."/>
            <person name="Barry K."/>
            <person name="LaButti K."/>
            <person name="Morin E."/>
            <person name="Salamov A."/>
            <person name="Lipzen A."/>
            <person name="Mereny Z."/>
            <person name="Hegedus B."/>
            <person name="Baldrian P."/>
            <person name="Stursova M."/>
            <person name="Weitz H."/>
            <person name="Taylor A."/>
            <person name="Grigoriev I.V."/>
            <person name="Nagy L.G."/>
            <person name="Martin F."/>
            <person name="Kauserud H."/>
        </authorList>
    </citation>
    <scope>NUCLEOTIDE SEQUENCE</scope>
    <source>
        <strain evidence="2">CBHHK188m</strain>
    </source>
</reference>
<feature type="compositionally biased region" description="Low complexity" evidence="1">
    <location>
        <begin position="42"/>
        <end position="60"/>
    </location>
</feature>
<comment type="caution">
    <text evidence="2">The sequence shown here is derived from an EMBL/GenBank/DDBJ whole genome shotgun (WGS) entry which is preliminary data.</text>
</comment>
<evidence type="ECO:0000256" key="1">
    <source>
        <dbReference type="SAM" id="MobiDB-lite"/>
    </source>
</evidence>
<feature type="region of interest" description="Disordered" evidence="1">
    <location>
        <begin position="180"/>
        <end position="211"/>
    </location>
</feature>
<evidence type="ECO:0000313" key="2">
    <source>
        <dbReference type="EMBL" id="KAJ7766559.1"/>
    </source>
</evidence>
<dbReference type="EMBL" id="JARJLG010000032">
    <property type="protein sequence ID" value="KAJ7766559.1"/>
    <property type="molecule type" value="Genomic_DNA"/>
</dbReference>
<feature type="compositionally biased region" description="Polar residues" evidence="1">
    <location>
        <begin position="61"/>
        <end position="71"/>
    </location>
</feature>
<protein>
    <submittedName>
        <fullName evidence="2">Uncharacterized protein</fullName>
    </submittedName>
</protein>
<name>A0AAD7JKQ4_9AGAR</name>
<sequence length="234" mass="25733">MAREIPEAVAAEEATSMYAPSQAAPSDRWLLEASRRIISYSPSSISTSSYPAPPTSRSSTGAPTPNISTRSGVDRRRSRPSCRVRTTAAERTAADSPQILQSPMRTSVRIGRGRALPVGVPRSSRVFLKRRFVALRSLAIKCATPIRRRRDAYRCACVGGRRGEHGRGGVEREQVEVRIESQHRPRPADDLDGDFAHLQETSGASGSRRRCRREVQLDGADDVHPKLETMACRG</sequence>
<organism evidence="2 3">
    <name type="scientific">Mycena maculata</name>
    <dbReference type="NCBI Taxonomy" id="230809"/>
    <lineage>
        <taxon>Eukaryota</taxon>
        <taxon>Fungi</taxon>
        <taxon>Dikarya</taxon>
        <taxon>Basidiomycota</taxon>
        <taxon>Agaricomycotina</taxon>
        <taxon>Agaricomycetes</taxon>
        <taxon>Agaricomycetidae</taxon>
        <taxon>Agaricales</taxon>
        <taxon>Marasmiineae</taxon>
        <taxon>Mycenaceae</taxon>
        <taxon>Mycena</taxon>
    </lineage>
</organism>
<proteinExistence type="predicted"/>
<feature type="region of interest" description="Disordered" evidence="1">
    <location>
        <begin position="1"/>
        <end position="26"/>
    </location>
</feature>
<keyword evidence="3" id="KW-1185">Reference proteome</keyword>
<evidence type="ECO:0000313" key="3">
    <source>
        <dbReference type="Proteomes" id="UP001215280"/>
    </source>
</evidence>
<feature type="region of interest" description="Disordered" evidence="1">
    <location>
        <begin position="42"/>
        <end position="99"/>
    </location>
</feature>
<gene>
    <name evidence="2" type="ORF">DFH07DRAFT_345694</name>
</gene>
<dbReference type="AlphaFoldDB" id="A0AAD7JKQ4"/>
<dbReference type="Proteomes" id="UP001215280">
    <property type="component" value="Unassembled WGS sequence"/>
</dbReference>